<proteinExistence type="predicted"/>
<accession>J9H0B3</accession>
<dbReference type="EMBL" id="AMCI01001079">
    <property type="protein sequence ID" value="EJX06725.1"/>
    <property type="molecule type" value="Genomic_DNA"/>
</dbReference>
<dbReference type="AlphaFoldDB" id="J9H0B3"/>
<evidence type="ECO:0000313" key="1">
    <source>
        <dbReference type="EMBL" id="EJX06725.1"/>
    </source>
</evidence>
<name>J9H0B3_9ZZZZ</name>
<reference evidence="1" key="1">
    <citation type="journal article" date="2012" name="PLoS ONE">
        <title>Gene sets for utilization of primary and secondary nutrition supplies in the distal gut of endangered iberian lynx.</title>
        <authorList>
            <person name="Alcaide M."/>
            <person name="Messina E."/>
            <person name="Richter M."/>
            <person name="Bargiela R."/>
            <person name="Peplies J."/>
            <person name="Huws S.A."/>
            <person name="Newbold C.J."/>
            <person name="Golyshin P.N."/>
            <person name="Simon M.A."/>
            <person name="Lopez G."/>
            <person name="Yakimov M.M."/>
            <person name="Ferrer M."/>
        </authorList>
    </citation>
    <scope>NUCLEOTIDE SEQUENCE</scope>
</reference>
<organism evidence="1">
    <name type="scientific">gut metagenome</name>
    <dbReference type="NCBI Taxonomy" id="749906"/>
    <lineage>
        <taxon>unclassified sequences</taxon>
        <taxon>metagenomes</taxon>
        <taxon>organismal metagenomes</taxon>
    </lineage>
</organism>
<comment type="caution">
    <text evidence="1">The sequence shown here is derived from an EMBL/GenBank/DDBJ whole genome shotgun (WGS) entry which is preliminary data.</text>
</comment>
<sequence>MQKDLTSLWPKNHTGQTLAATPPVSLKISLRGRHANLLPVTNRT</sequence>
<gene>
    <name evidence="1" type="ORF">EVA_05167</name>
</gene>
<protein>
    <submittedName>
        <fullName evidence="1">Uncharacterized protein</fullName>
    </submittedName>
</protein>